<proteinExistence type="predicted"/>
<keyword evidence="2" id="KW-1185">Reference proteome</keyword>
<dbReference type="STRING" id="168276.SAMN05444580_101220"/>
<protein>
    <submittedName>
        <fullName evidence="1">Uncharacterized protein</fullName>
    </submittedName>
</protein>
<organism evidence="1 2">
    <name type="scientific">Rhodococcus tukisamuensis</name>
    <dbReference type="NCBI Taxonomy" id="168276"/>
    <lineage>
        <taxon>Bacteria</taxon>
        <taxon>Bacillati</taxon>
        <taxon>Actinomycetota</taxon>
        <taxon>Actinomycetes</taxon>
        <taxon>Mycobacteriales</taxon>
        <taxon>Nocardiaceae</taxon>
        <taxon>Rhodococcus</taxon>
    </lineage>
</organism>
<accession>A0A1G6MKX0</accession>
<dbReference type="AlphaFoldDB" id="A0A1G6MKX0"/>
<name>A0A1G6MKX0_9NOCA</name>
<dbReference type="EMBL" id="FNAB01000001">
    <property type="protein sequence ID" value="SDC56172.1"/>
    <property type="molecule type" value="Genomic_DNA"/>
</dbReference>
<evidence type="ECO:0000313" key="1">
    <source>
        <dbReference type="EMBL" id="SDC56172.1"/>
    </source>
</evidence>
<dbReference type="Proteomes" id="UP000199417">
    <property type="component" value="Unassembled WGS sequence"/>
</dbReference>
<sequence length="51" mass="6040">MVGMGPLPLIEGQANRMDFTDLWWTLWFLPEPARIWLMRNLPCELGGYCYH</sequence>
<gene>
    <name evidence="1" type="ORF">SAMN05444580_101220</name>
</gene>
<evidence type="ECO:0000313" key="2">
    <source>
        <dbReference type="Proteomes" id="UP000199417"/>
    </source>
</evidence>
<reference evidence="1 2" key="1">
    <citation type="submission" date="2016-10" db="EMBL/GenBank/DDBJ databases">
        <authorList>
            <person name="de Groot N.N."/>
        </authorList>
    </citation>
    <scope>NUCLEOTIDE SEQUENCE [LARGE SCALE GENOMIC DNA]</scope>
    <source>
        <strain evidence="1 2">JCM 11308</strain>
    </source>
</reference>